<dbReference type="Pfam" id="PF00481">
    <property type="entry name" value="PP2C"/>
    <property type="match status" value="1"/>
</dbReference>
<dbReference type="PROSITE" id="PS51746">
    <property type="entry name" value="PPM_2"/>
    <property type="match status" value="1"/>
</dbReference>
<dbReference type="InterPro" id="IPR001932">
    <property type="entry name" value="PPM-type_phosphatase-like_dom"/>
</dbReference>
<comment type="caution">
    <text evidence="2">The sequence shown here is derived from an EMBL/GenBank/DDBJ whole genome shotgun (WGS) entry which is preliminary data.</text>
</comment>
<keyword evidence="3" id="KW-1185">Reference proteome</keyword>
<dbReference type="RefSeq" id="WP_344594572.1">
    <property type="nucleotide sequence ID" value="NZ_BAAARW010000026.1"/>
</dbReference>
<feature type="domain" description="PPM-type phosphatase" evidence="1">
    <location>
        <begin position="6"/>
        <end position="242"/>
    </location>
</feature>
<dbReference type="SMART" id="SM00332">
    <property type="entry name" value="PP2Cc"/>
    <property type="match status" value="1"/>
</dbReference>
<dbReference type="SMART" id="SM00331">
    <property type="entry name" value="PP2C_SIG"/>
    <property type="match status" value="1"/>
</dbReference>
<organism evidence="2 3">
    <name type="scientific">Actinomadura vinacea</name>
    <dbReference type="NCBI Taxonomy" id="115336"/>
    <lineage>
        <taxon>Bacteria</taxon>
        <taxon>Bacillati</taxon>
        <taxon>Actinomycetota</taxon>
        <taxon>Actinomycetes</taxon>
        <taxon>Streptosporangiales</taxon>
        <taxon>Thermomonosporaceae</taxon>
        <taxon>Actinomadura</taxon>
    </lineage>
</organism>
<proteinExistence type="predicted"/>
<dbReference type="CDD" id="cd00143">
    <property type="entry name" value="PP2Cc"/>
    <property type="match status" value="1"/>
</dbReference>
<evidence type="ECO:0000313" key="2">
    <source>
        <dbReference type="EMBL" id="GAA2442125.1"/>
    </source>
</evidence>
<dbReference type="EMBL" id="BAAARW010000026">
    <property type="protein sequence ID" value="GAA2442125.1"/>
    <property type="molecule type" value="Genomic_DNA"/>
</dbReference>
<name>A0ABN3JZV3_9ACTN</name>
<protein>
    <recommendedName>
        <fullName evidence="1">PPM-type phosphatase domain-containing protein</fullName>
    </recommendedName>
</protein>
<reference evidence="2 3" key="1">
    <citation type="journal article" date="2019" name="Int. J. Syst. Evol. Microbiol.">
        <title>The Global Catalogue of Microorganisms (GCM) 10K type strain sequencing project: providing services to taxonomists for standard genome sequencing and annotation.</title>
        <authorList>
            <consortium name="The Broad Institute Genomics Platform"/>
            <consortium name="The Broad Institute Genome Sequencing Center for Infectious Disease"/>
            <person name="Wu L."/>
            <person name="Ma J."/>
        </authorList>
    </citation>
    <scope>NUCLEOTIDE SEQUENCE [LARGE SCALE GENOMIC DNA]</scope>
    <source>
        <strain evidence="2 3">JCM 3325</strain>
    </source>
</reference>
<dbReference type="SUPFAM" id="SSF81606">
    <property type="entry name" value="PP2C-like"/>
    <property type="match status" value="1"/>
</dbReference>
<dbReference type="Proteomes" id="UP001501231">
    <property type="component" value="Unassembled WGS sequence"/>
</dbReference>
<evidence type="ECO:0000313" key="3">
    <source>
        <dbReference type="Proteomes" id="UP001501231"/>
    </source>
</evidence>
<accession>A0ABN3JZV3</accession>
<sequence length="265" mass="28083">MNVAIRYAAGSDIGCNRENNEDSGYAGARLIAVADGMGGYAGGEVASSTVIGSLRSLDTDTPFDDLAGCLGRAVGEANEKLRIVREERPDLSRMGTTLTAMLWAGSSVAIAHIGDSRGYLLRDGELFQITQDHTMDELLKHEAEQSGAGSGPDPAEASRLSHVLYRVLDGREDREPDLRLREARLGDRYLLCSDGLSGPVDAQTIYEVLVAEADPQRAVQRLIELAREGGGPDNITGVIADVVEAGHITEPVPPVTVGAAAQTQT</sequence>
<evidence type="ECO:0000259" key="1">
    <source>
        <dbReference type="PROSITE" id="PS51746"/>
    </source>
</evidence>
<dbReference type="Gene3D" id="3.60.40.10">
    <property type="entry name" value="PPM-type phosphatase domain"/>
    <property type="match status" value="1"/>
</dbReference>
<gene>
    <name evidence="2" type="ORF">GCM10010191_68060</name>
</gene>
<dbReference type="InterPro" id="IPR036457">
    <property type="entry name" value="PPM-type-like_dom_sf"/>
</dbReference>